<dbReference type="Proteomes" id="UP001148629">
    <property type="component" value="Unassembled WGS sequence"/>
</dbReference>
<keyword evidence="2" id="KW-1185">Reference proteome</keyword>
<dbReference type="EMBL" id="JANRMS010000136">
    <property type="protein sequence ID" value="KAJ3545826.1"/>
    <property type="molecule type" value="Genomic_DNA"/>
</dbReference>
<organism evidence="1 2">
    <name type="scientific">Fusarium decemcellulare</name>
    <dbReference type="NCBI Taxonomy" id="57161"/>
    <lineage>
        <taxon>Eukaryota</taxon>
        <taxon>Fungi</taxon>
        <taxon>Dikarya</taxon>
        <taxon>Ascomycota</taxon>
        <taxon>Pezizomycotina</taxon>
        <taxon>Sordariomycetes</taxon>
        <taxon>Hypocreomycetidae</taxon>
        <taxon>Hypocreales</taxon>
        <taxon>Nectriaceae</taxon>
        <taxon>Fusarium</taxon>
        <taxon>Fusarium decemcellulare species complex</taxon>
    </lineage>
</organism>
<evidence type="ECO:0000313" key="1">
    <source>
        <dbReference type="EMBL" id="KAJ3545826.1"/>
    </source>
</evidence>
<comment type="caution">
    <text evidence="1">The sequence shown here is derived from an EMBL/GenBank/DDBJ whole genome shotgun (WGS) entry which is preliminary data.</text>
</comment>
<name>A0ACC1ST98_9HYPO</name>
<gene>
    <name evidence="1" type="ORF">NM208_g2310</name>
</gene>
<reference evidence="1" key="1">
    <citation type="submission" date="2022-08" db="EMBL/GenBank/DDBJ databases">
        <title>Genome Sequence of Fusarium decemcellulare.</title>
        <authorList>
            <person name="Buettner E."/>
        </authorList>
    </citation>
    <scope>NUCLEOTIDE SEQUENCE</scope>
    <source>
        <strain evidence="1">Babe19</strain>
    </source>
</reference>
<sequence>MPPCFSNDASLIIIGMRCAGKSSLASIAAKALGWKVVDEKLQFQKATGHSMGEYIDKFGVKAYCAREVAILESVLEENQQCRIIICSSSCIETQAGRDLLQQYLSIVPIVHIMRDRDVLQLHLANKWTGNVAKILRSQEPVYLACSNLTFFNMDDDGSDPAMGTAAGGIFEAVTSPSERPTVRSLSLKRVESDFLRFLGMVYGCSRDTNTSIGDDLSLTNYALQLPFGNLKRFGICLESLACSADILQVRTDTLLREYLGIKQRDQTWWEYLVHQLAFLRRHTTQPILYHAAVLDDDSTAHGFDYFDLVQLGLRVGAEFIAVDLTQDEGRLDMIAQNRGHSKLIGWLHDPDPVKSGGWTGQDRLFWYDKAVGVGCNMVHMTQPAISPSDNNLAQWFAQTMSLRGPLPVSAYNTGRLGRSSQCFNQAITLVNHPDITVGDPDTITVPQAQAALFASFSCEPLNFSVLGANVCYSLAPILHNSAYDLYGMPHRYSINQTDSLHLLDDLTQDDHFGGVGLSSPFKTSVIPKLRSMSAEARVIGAVNTIIPIRHWDGSELSFDASLPQQRNRGGRVMGLYGENTDWRGIKSCALRYLSPANAITSLSTALIIGAGGMARAAIYAMIRSGIKNLCIYNRTHQHAVDLVYHFESQLSKGTSSHPKTTISTLESLEDPWPSDLRFPTVIINCSPVPGYATTLALPTHHGGVGPDPAVSIPDAWLQSPTGGVYMELAYSSIISSSELLRICSVDNKGWIGVAGLEIFIEVAFAQFEFWTGRRAPQYMMKEKLREHLRQMQERVRS</sequence>
<proteinExistence type="predicted"/>
<protein>
    <submittedName>
        <fullName evidence="1">Uncharacterized protein</fullName>
    </submittedName>
</protein>
<evidence type="ECO:0000313" key="2">
    <source>
        <dbReference type="Proteomes" id="UP001148629"/>
    </source>
</evidence>
<accession>A0ACC1ST98</accession>